<organism evidence="2 3">
    <name type="scientific">Epicoccum nigrum</name>
    <name type="common">Soil fungus</name>
    <name type="synonym">Epicoccum purpurascens</name>
    <dbReference type="NCBI Taxonomy" id="105696"/>
    <lineage>
        <taxon>Eukaryota</taxon>
        <taxon>Fungi</taxon>
        <taxon>Dikarya</taxon>
        <taxon>Ascomycota</taxon>
        <taxon>Pezizomycotina</taxon>
        <taxon>Dothideomycetes</taxon>
        <taxon>Pleosporomycetidae</taxon>
        <taxon>Pleosporales</taxon>
        <taxon>Pleosporineae</taxon>
        <taxon>Didymellaceae</taxon>
        <taxon>Epicoccum</taxon>
    </lineage>
</organism>
<feature type="compositionally biased region" description="Low complexity" evidence="1">
    <location>
        <begin position="269"/>
        <end position="283"/>
    </location>
</feature>
<feature type="region of interest" description="Disordered" evidence="1">
    <location>
        <begin position="39"/>
        <end position="86"/>
    </location>
</feature>
<dbReference type="Proteomes" id="UP000193240">
    <property type="component" value="Unassembled WGS sequence"/>
</dbReference>
<sequence>MSQPSDVKIEISADDWEKELLADAKLTSAELDASLGWTKSHDFAAPSDAPTPAGSDYSTSYYAPAPAPYGAPTPNTSNWDSSPAGLGGVNEGVLTSVYSTPYSALYSTPSEYPATPEHGTSDAFSHSDYGFHHSPSNFTSGHSTPDVSDYIFSPSSSIYSGTPGPSTPDPYPAFGDHPFNSTPIPTPSFPTLLPHPRPLRSQTNTSYLEPSLGPTTRRRSLSSSATDLYADGEGLPQPTNPTFIRLQAPRSQSVKPSSKRRVAKHARSTSRTSNTSSSSSQSQGHFRLHPDITSVPFFTGGMVPTRLGDPLESEDKGAGSQSWTRQWKDMYMNAGVGVPTDAGVEFRRMMEPKEMEHSQRIIEIGAMSVKNGKGKGKGEGGEGEKESVKEKFEAVKEFLMGEGGYGEDKEVAKACRKIGSAFWGKGRME</sequence>
<dbReference type="AlphaFoldDB" id="A0A1Y2M6P8"/>
<reference evidence="2 3" key="1">
    <citation type="journal article" date="2017" name="Genome Announc.">
        <title>Genome sequence of the saprophytic ascomycete Epicoccum nigrum ICMP 19927 strain isolated from New Zealand.</title>
        <authorList>
            <person name="Fokin M."/>
            <person name="Fleetwood D."/>
            <person name="Weir B.S."/>
            <person name="Villas-Boas S.G."/>
        </authorList>
    </citation>
    <scope>NUCLEOTIDE SEQUENCE [LARGE SCALE GENOMIC DNA]</scope>
    <source>
        <strain evidence="2 3">ICMP 19927</strain>
    </source>
</reference>
<protein>
    <submittedName>
        <fullName evidence="2">Uncharacterized protein</fullName>
    </submittedName>
</protein>
<accession>A0A1Y2M6P8</accession>
<keyword evidence="3" id="KW-1185">Reference proteome</keyword>
<feature type="compositionally biased region" description="Basic residues" evidence="1">
    <location>
        <begin position="257"/>
        <end position="268"/>
    </location>
</feature>
<evidence type="ECO:0000313" key="3">
    <source>
        <dbReference type="Proteomes" id="UP000193240"/>
    </source>
</evidence>
<feature type="region of interest" description="Disordered" evidence="1">
    <location>
        <begin position="159"/>
        <end position="293"/>
    </location>
</feature>
<gene>
    <name evidence="2" type="ORF">B5807_03339</name>
</gene>
<feature type="compositionally biased region" description="Low complexity" evidence="1">
    <location>
        <begin position="211"/>
        <end position="228"/>
    </location>
</feature>
<feature type="compositionally biased region" description="Pro residues" evidence="1">
    <location>
        <begin position="184"/>
        <end position="196"/>
    </location>
</feature>
<name>A0A1Y2M6P8_EPING</name>
<evidence type="ECO:0000313" key="2">
    <source>
        <dbReference type="EMBL" id="OSS51750.1"/>
    </source>
</evidence>
<dbReference type="InParanoid" id="A0A1Y2M6P8"/>
<proteinExistence type="predicted"/>
<evidence type="ECO:0000256" key="1">
    <source>
        <dbReference type="SAM" id="MobiDB-lite"/>
    </source>
</evidence>
<dbReference type="EMBL" id="KZ107840">
    <property type="protein sequence ID" value="OSS51750.1"/>
    <property type="molecule type" value="Genomic_DNA"/>
</dbReference>